<reference evidence="2 3" key="1">
    <citation type="submission" date="2019-07" db="EMBL/GenBank/DDBJ databases">
        <title>Genome sequencing of 100 strains of the haloalkaliphilic chemolithoautotrophic sulfur-oxidizing bacterium Thioalkalivibrio.</title>
        <authorList>
            <person name="Muyzer G."/>
        </authorList>
    </citation>
    <scope>NUCLEOTIDE SEQUENCE [LARGE SCALE GENOMIC DNA]</scope>
    <source>
        <strain evidence="2 3">ASO4-4</strain>
    </source>
</reference>
<evidence type="ECO:0000313" key="3">
    <source>
        <dbReference type="Proteomes" id="UP000318307"/>
    </source>
</evidence>
<keyword evidence="3" id="KW-1185">Reference proteome</keyword>
<dbReference type="EMBL" id="VLLC01000030">
    <property type="protein sequence ID" value="TWI66665.1"/>
    <property type="molecule type" value="Genomic_DNA"/>
</dbReference>
<dbReference type="EMBL" id="VLLC01000025">
    <property type="protein sequence ID" value="TWI67775.1"/>
    <property type="molecule type" value="Genomic_DNA"/>
</dbReference>
<name>A0A562RFD8_9BACT</name>
<evidence type="ECO:0000313" key="2">
    <source>
        <dbReference type="EMBL" id="TWI67775.1"/>
    </source>
</evidence>
<dbReference type="RefSeq" id="WP_144686284.1">
    <property type="nucleotide sequence ID" value="NZ_VLLC01000025.1"/>
</dbReference>
<comment type="caution">
    <text evidence="2">The sequence shown here is derived from an EMBL/GenBank/DDBJ whole genome shotgun (WGS) entry which is preliminary data.</text>
</comment>
<sequence>MAESSFNCSVYQGFNFQKDGQELVGHLVSLTIGDEEMTADMDVTDPTSANMSEYVKVVGVISKIYWNGGYADPIQLAFQVSTAVKNKVAMLQHQSLSNTEVVMKFNIYDYDPDAKMYYLCFHSDDTDLKGLIMKSGGDLAINIDMDQSMEVVSPKNYTMSLGVMPQPESQDIHLAVSNTDKFVKKWGVTVG</sequence>
<dbReference type="OrthoDB" id="5416493at2"/>
<accession>A0A562RFD8</accession>
<proteinExistence type="predicted"/>
<dbReference type="Proteomes" id="UP000318307">
    <property type="component" value="Unassembled WGS sequence"/>
</dbReference>
<gene>
    <name evidence="2" type="ORF">LZ24_02704</name>
    <name evidence="1" type="ORF">LZ24_02888</name>
</gene>
<protein>
    <submittedName>
        <fullName evidence="2">Uncharacterized protein</fullName>
    </submittedName>
</protein>
<evidence type="ECO:0000313" key="1">
    <source>
        <dbReference type="EMBL" id="TWI66665.1"/>
    </source>
</evidence>
<dbReference type="AlphaFoldDB" id="A0A562RFD8"/>
<organism evidence="2 3">
    <name type="scientific">Desulfobotulus alkaliphilus</name>
    <dbReference type="NCBI Taxonomy" id="622671"/>
    <lineage>
        <taxon>Bacteria</taxon>
        <taxon>Pseudomonadati</taxon>
        <taxon>Thermodesulfobacteriota</taxon>
        <taxon>Desulfobacteria</taxon>
        <taxon>Desulfobacterales</taxon>
        <taxon>Desulfobacteraceae</taxon>
        <taxon>Desulfobotulus</taxon>
    </lineage>
</organism>